<dbReference type="AlphaFoldDB" id="A0A179SH52"/>
<evidence type="ECO:0000313" key="2">
    <source>
        <dbReference type="Proteomes" id="UP000078316"/>
    </source>
</evidence>
<sequence>MEMPLPHDLDMDQVGHRMRCTSCGRRGGIDVIPDGAGWVRYLRKTGQRDRWPWYAGMVRDEPDEPAE</sequence>
<evidence type="ECO:0000313" key="1">
    <source>
        <dbReference type="EMBL" id="OAS26340.1"/>
    </source>
</evidence>
<protein>
    <submittedName>
        <fullName evidence="1">Uncharacterized protein</fullName>
    </submittedName>
</protein>
<dbReference type="STRING" id="427683.A5481_06390"/>
<reference evidence="1 2" key="1">
    <citation type="submission" date="2016-04" db="EMBL/GenBank/DDBJ databases">
        <authorList>
            <person name="Evans L.H."/>
            <person name="Alamgir A."/>
            <person name="Owens N."/>
            <person name="Weber N.D."/>
            <person name="Virtaneva K."/>
            <person name="Barbian K."/>
            <person name="Babar A."/>
            <person name="Rosenke K."/>
        </authorList>
    </citation>
    <scope>NUCLEOTIDE SEQUENCE [LARGE SCALE GENOMIC DNA]</scope>
    <source>
        <strain evidence="1 2">PMB02</strain>
    </source>
</reference>
<gene>
    <name evidence="1" type="ORF">A5481_06390</name>
</gene>
<name>A0A179SH52_9HYPH</name>
<organism evidence="1 2">
    <name type="scientific">Methylobacterium platani</name>
    <dbReference type="NCBI Taxonomy" id="427683"/>
    <lineage>
        <taxon>Bacteria</taxon>
        <taxon>Pseudomonadati</taxon>
        <taxon>Pseudomonadota</taxon>
        <taxon>Alphaproteobacteria</taxon>
        <taxon>Hyphomicrobiales</taxon>
        <taxon>Methylobacteriaceae</taxon>
        <taxon>Methylobacterium</taxon>
    </lineage>
</organism>
<proteinExistence type="predicted"/>
<accession>A0A179SH52</accession>
<dbReference type="EMBL" id="LWHQ01000011">
    <property type="protein sequence ID" value="OAS26340.1"/>
    <property type="molecule type" value="Genomic_DNA"/>
</dbReference>
<dbReference type="Proteomes" id="UP000078316">
    <property type="component" value="Unassembled WGS sequence"/>
</dbReference>
<comment type="caution">
    <text evidence="1">The sequence shown here is derived from an EMBL/GenBank/DDBJ whole genome shotgun (WGS) entry which is preliminary data.</text>
</comment>